<gene>
    <name evidence="1" type="ORF">BV22DRAFT_1099260</name>
</gene>
<reference evidence="1" key="1">
    <citation type="journal article" date="2021" name="New Phytol.">
        <title>Evolutionary innovations through gain and loss of genes in the ectomycorrhizal Boletales.</title>
        <authorList>
            <person name="Wu G."/>
            <person name="Miyauchi S."/>
            <person name="Morin E."/>
            <person name="Kuo A."/>
            <person name="Drula E."/>
            <person name="Varga T."/>
            <person name="Kohler A."/>
            <person name="Feng B."/>
            <person name="Cao Y."/>
            <person name="Lipzen A."/>
            <person name="Daum C."/>
            <person name="Hundley H."/>
            <person name="Pangilinan J."/>
            <person name="Johnson J."/>
            <person name="Barry K."/>
            <person name="LaButti K."/>
            <person name="Ng V."/>
            <person name="Ahrendt S."/>
            <person name="Min B."/>
            <person name="Choi I.G."/>
            <person name="Park H."/>
            <person name="Plett J.M."/>
            <person name="Magnuson J."/>
            <person name="Spatafora J.W."/>
            <person name="Nagy L.G."/>
            <person name="Henrissat B."/>
            <person name="Grigoriev I.V."/>
            <person name="Yang Z.L."/>
            <person name="Xu J."/>
            <person name="Martin F.M."/>
        </authorList>
    </citation>
    <scope>NUCLEOTIDE SEQUENCE</scope>
    <source>
        <strain evidence="1">KUC20120723A-06</strain>
    </source>
</reference>
<organism evidence="1 2">
    <name type="scientific">Leucogyrophana mollusca</name>
    <dbReference type="NCBI Taxonomy" id="85980"/>
    <lineage>
        <taxon>Eukaryota</taxon>
        <taxon>Fungi</taxon>
        <taxon>Dikarya</taxon>
        <taxon>Basidiomycota</taxon>
        <taxon>Agaricomycotina</taxon>
        <taxon>Agaricomycetes</taxon>
        <taxon>Agaricomycetidae</taxon>
        <taxon>Boletales</taxon>
        <taxon>Boletales incertae sedis</taxon>
        <taxon>Leucogyrophana</taxon>
    </lineage>
</organism>
<accession>A0ACB8B1K4</accession>
<keyword evidence="2" id="KW-1185">Reference proteome</keyword>
<sequence>MASSSTSGLPPLASNGVFSVSTSIDIDAPREVVWEVLMDWKSYREWNPFVRNQQITDAHKKPLADQTPHEGSHLYIHPVNIPPAFTDDKWFPGSAFERISALDKSNYRVAWVNIEMPHWLLNAERWQALVEIEGGKTRYETIEVFGGVVAYIVRTFFGKGLNEGFRAMAEGLKKRAEEQTRR</sequence>
<dbReference type="EMBL" id="MU266649">
    <property type="protein sequence ID" value="KAH7919555.1"/>
    <property type="molecule type" value="Genomic_DNA"/>
</dbReference>
<protein>
    <submittedName>
        <fullName evidence="1">Uncharacterized protein</fullName>
    </submittedName>
</protein>
<dbReference type="Proteomes" id="UP000790709">
    <property type="component" value="Unassembled WGS sequence"/>
</dbReference>
<proteinExistence type="predicted"/>
<name>A0ACB8B1K4_9AGAM</name>
<evidence type="ECO:0000313" key="2">
    <source>
        <dbReference type="Proteomes" id="UP000790709"/>
    </source>
</evidence>
<comment type="caution">
    <text evidence="1">The sequence shown here is derived from an EMBL/GenBank/DDBJ whole genome shotgun (WGS) entry which is preliminary data.</text>
</comment>
<evidence type="ECO:0000313" key="1">
    <source>
        <dbReference type="EMBL" id="KAH7919555.1"/>
    </source>
</evidence>